<dbReference type="RefSeq" id="WP_204101063.1">
    <property type="nucleotide sequence ID" value="NZ_CP029347.1"/>
</dbReference>
<dbReference type="Gene3D" id="3.40.50.300">
    <property type="entry name" value="P-loop containing nucleotide triphosphate hydrolases"/>
    <property type="match status" value="1"/>
</dbReference>
<proteinExistence type="predicted"/>
<dbReference type="AlphaFoldDB" id="A0A2S2E677"/>
<name>A0A2S2E677_9ALTE</name>
<dbReference type="InterPro" id="IPR027417">
    <property type="entry name" value="P-loop_NTPase"/>
</dbReference>
<dbReference type="GO" id="GO:0008887">
    <property type="term" value="F:glycerate kinase activity"/>
    <property type="evidence" value="ECO:0007669"/>
    <property type="project" value="UniProtKB-EC"/>
</dbReference>
<accession>A0A2S2E677</accession>
<evidence type="ECO:0000313" key="2">
    <source>
        <dbReference type="Proteomes" id="UP000245728"/>
    </source>
</evidence>
<keyword evidence="1" id="KW-0808">Transferase</keyword>
<gene>
    <name evidence="1" type="primary">glyK</name>
    <name evidence="1" type="ORF">HMF8227_02715</name>
</gene>
<organism evidence="1 2">
    <name type="scientific">Saliniradius amylolyticus</name>
    <dbReference type="NCBI Taxonomy" id="2183582"/>
    <lineage>
        <taxon>Bacteria</taxon>
        <taxon>Pseudomonadati</taxon>
        <taxon>Pseudomonadota</taxon>
        <taxon>Gammaproteobacteria</taxon>
        <taxon>Alteromonadales</taxon>
        <taxon>Alteromonadaceae</taxon>
        <taxon>Saliniradius</taxon>
    </lineage>
</organism>
<sequence length="282" mass="32607">MVDGHLVSLKQQLQQHLGCEAGQLEHNLKWWLPLAERVAGQTGPVTLAIGGAQGSGKSTLAQVLTLILSQYCGLQVATLSLDDLYFPRRHRRWLAEKVHPLLATRGVPGTHDVALGLELIRRFRNGRDLSLPRFDKTRDERWLNREYVQGPAQVLILEGWCLGAQSQAGTELAAPVNELEQHEDADGRWRCYVNQRLTNEYQRLFAQLDELIYLQAPDWQQVCQWRWEQEQRHQNGEMSQPQFQRFMAHYERLTRYMLSNPPSQAREIWELDQNRHIKGSLG</sequence>
<keyword evidence="2" id="KW-1185">Reference proteome</keyword>
<evidence type="ECO:0000313" key="1">
    <source>
        <dbReference type="EMBL" id="AWL13166.1"/>
    </source>
</evidence>
<dbReference type="Proteomes" id="UP000245728">
    <property type="component" value="Chromosome"/>
</dbReference>
<dbReference type="SUPFAM" id="SSF52540">
    <property type="entry name" value="P-loop containing nucleoside triphosphate hydrolases"/>
    <property type="match status" value="1"/>
</dbReference>
<reference evidence="1 2" key="1">
    <citation type="submission" date="2018-05" db="EMBL/GenBank/DDBJ databases">
        <title>Salinimonas sp. HMF8227 Genome sequencing and assembly.</title>
        <authorList>
            <person name="Kang H."/>
            <person name="Kang J."/>
            <person name="Cha I."/>
            <person name="Kim H."/>
            <person name="Joh K."/>
        </authorList>
    </citation>
    <scope>NUCLEOTIDE SEQUENCE [LARGE SCALE GENOMIC DNA]</scope>
    <source>
        <strain evidence="1 2">HMF8227</strain>
    </source>
</reference>
<dbReference type="EC" id="2.7.1.31" evidence="1"/>
<dbReference type="EMBL" id="CP029347">
    <property type="protein sequence ID" value="AWL13166.1"/>
    <property type="molecule type" value="Genomic_DNA"/>
</dbReference>
<protein>
    <submittedName>
        <fullName evidence="1">Glycerate 3-kinase</fullName>
        <ecNumber evidence="1">2.7.1.31</ecNumber>
    </submittedName>
</protein>
<keyword evidence="1" id="KW-0418">Kinase</keyword>
<dbReference type="KEGG" id="salh:HMF8227_02715"/>